<feature type="region of interest" description="Disordered" evidence="3">
    <location>
        <begin position="120"/>
        <end position="139"/>
    </location>
</feature>
<gene>
    <name evidence="5" type="ORF">Pmani_001643</name>
</gene>
<dbReference type="EMBL" id="JAWZYT010000114">
    <property type="protein sequence ID" value="KAK4327893.1"/>
    <property type="molecule type" value="Genomic_DNA"/>
</dbReference>
<dbReference type="Pfam" id="PF00379">
    <property type="entry name" value="Chitin_bind_4"/>
    <property type="match status" value="1"/>
</dbReference>
<sequence length="369" mass="42905">MRVLVLSLLVVMVLRVKAQDGTYQLNSNGVQLIQGLTPSSELLQKHAQYSQQALRATPYTRDQTRNYAYAYGVDASSTGDRKAAREERQGNTVVGQYQVVEPDGAMRVVDYSVMPGTGFQASVNTHGPQQYSRSGSTASFVQKTQGHHFGDQKFRTQQFQQHSFQSQQKFQQDLFQNQEQFQTHKQQNQFQTQQYRQAQIRSQSNQAQIQSQSNQDQFEKPSRFQNQHFSQGQFQGQGHFQSQQYNNQETSRQEINTNQFQRQDQQRAFHNQQQQQQQRVYQGRQFEDNNQRAQLYTSVPGSSVILKTTFGDSDRDGSFIFEQQHQLDSMYRDHQLNQRLQQQRHSSAFHQKDQNQWNPHHSPVSVVLA</sequence>
<dbReference type="AlphaFoldDB" id="A0AAE1QK57"/>
<dbReference type="PROSITE" id="PS51155">
    <property type="entry name" value="CHIT_BIND_RR_2"/>
    <property type="match status" value="1"/>
</dbReference>
<keyword evidence="6" id="KW-1185">Reference proteome</keyword>
<feature type="signal peptide" evidence="4">
    <location>
        <begin position="1"/>
        <end position="18"/>
    </location>
</feature>
<reference evidence="5" key="1">
    <citation type="submission" date="2023-11" db="EMBL/GenBank/DDBJ databases">
        <title>Genome assemblies of two species of porcelain crab, Petrolisthes cinctipes and Petrolisthes manimaculis (Anomura: Porcellanidae).</title>
        <authorList>
            <person name="Angst P."/>
        </authorList>
    </citation>
    <scope>NUCLEOTIDE SEQUENCE</scope>
    <source>
        <strain evidence="5">PB745_02</strain>
        <tissue evidence="5">Gill</tissue>
    </source>
</reference>
<dbReference type="Proteomes" id="UP001292094">
    <property type="component" value="Unassembled WGS sequence"/>
</dbReference>
<comment type="caution">
    <text evidence="5">The sequence shown here is derived from an EMBL/GenBank/DDBJ whole genome shotgun (WGS) entry which is preliminary data.</text>
</comment>
<name>A0AAE1QK57_9EUCA</name>
<dbReference type="InterPro" id="IPR000618">
    <property type="entry name" value="Insect_cuticle"/>
</dbReference>
<feature type="chain" id="PRO_5042206881" evidence="4">
    <location>
        <begin position="19"/>
        <end position="369"/>
    </location>
</feature>
<evidence type="ECO:0000256" key="4">
    <source>
        <dbReference type="SAM" id="SignalP"/>
    </source>
</evidence>
<evidence type="ECO:0000313" key="6">
    <source>
        <dbReference type="Proteomes" id="UP001292094"/>
    </source>
</evidence>
<feature type="compositionally biased region" description="Low complexity" evidence="3">
    <location>
        <begin position="180"/>
        <end position="215"/>
    </location>
</feature>
<dbReference type="GO" id="GO:0031012">
    <property type="term" value="C:extracellular matrix"/>
    <property type="evidence" value="ECO:0007669"/>
    <property type="project" value="TreeGrafter"/>
</dbReference>
<dbReference type="PANTHER" id="PTHR12236">
    <property type="entry name" value="STRUCTURAL CONTITUENT OF CUTICLE"/>
    <property type="match status" value="1"/>
</dbReference>
<evidence type="ECO:0000256" key="1">
    <source>
        <dbReference type="ARBA" id="ARBA00022460"/>
    </source>
</evidence>
<dbReference type="InterPro" id="IPR051217">
    <property type="entry name" value="Insect_Cuticle_Struc_Prot"/>
</dbReference>
<organism evidence="5 6">
    <name type="scientific">Petrolisthes manimaculis</name>
    <dbReference type="NCBI Taxonomy" id="1843537"/>
    <lineage>
        <taxon>Eukaryota</taxon>
        <taxon>Metazoa</taxon>
        <taxon>Ecdysozoa</taxon>
        <taxon>Arthropoda</taxon>
        <taxon>Crustacea</taxon>
        <taxon>Multicrustacea</taxon>
        <taxon>Malacostraca</taxon>
        <taxon>Eumalacostraca</taxon>
        <taxon>Eucarida</taxon>
        <taxon>Decapoda</taxon>
        <taxon>Pleocyemata</taxon>
        <taxon>Anomura</taxon>
        <taxon>Galatheoidea</taxon>
        <taxon>Porcellanidae</taxon>
        <taxon>Petrolisthes</taxon>
    </lineage>
</organism>
<dbReference type="GO" id="GO:0042302">
    <property type="term" value="F:structural constituent of cuticle"/>
    <property type="evidence" value="ECO:0007669"/>
    <property type="project" value="UniProtKB-UniRule"/>
</dbReference>
<dbReference type="PANTHER" id="PTHR12236:SF81">
    <property type="entry name" value="CUTICLE PROTEIN 19-LIKE PROTEIN"/>
    <property type="match status" value="1"/>
</dbReference>
<keyword evidence="4" id="KW-0732">Signal</keyword>
<feature type="region of interest" description="Disordered" evidence="3">
    <location>
        <begin position="340"/>
        <end position="369"/>
    </location>
</feature>
<dbReference type="GO" id="GO:0005615">
    <property type="term" value="C:extracellular space"/>
    <property type="evidence" value="ECO:0007669"/>
    <property type="project" value="TreeGrafter"/>
</dbReference>
<evidence type="ECO:0000256" key="3">
    <source>
        <dbReference type="SAM" id="MobiDB-lite"/>
    </source>
</evidence>
<feature type="region of interest" description="Disordered" evidence="3">
    <location>
        <begin position="180"/>
        <end position="222"/>
    </location>
</feature>
<keyword evidence="1 2" id="KW-0193">Cuticle</keyword>
<evidence type="ECO:0000256" key="2">
    <source>
        <dbReference type="PROSITE-ProRule" id="PRU00497"/>
    </source>
</evidence>
<accession>A0AAE1QK57</accession>
<evidence type="ECO:0000313" key="5">
    <source>
        <dbReference type="EMBL" id="KAK4327893.1"/>
    </source>
</evidence>
<protein>
    <submittedName>
        <fullName evidence="5">Uncharacterized protein</fullName>
    </submittedName>
</protein>
<proteinExistence type="predicted"/>